<dbReference type="Proteomes" id="UP001595528">
    <property type="component" value="Unassembled WGS sequence"/>
</dbReference>
<dbReference type="InterPro" id="IPR052342">
    <property type="entry name" value="MCH/BMMD"/>
</dbReference>
<dbReference type="PANTHER" id="PTHR43664:SF1">
    <property type="entry name" value="BETA-METHYLMALYL-COA DEHYDRATASE"/>
    <property type="match status" value="1"/>
</dbReference>
<organism evidence="3 4">
    <name type="scientific">Marinibaculum pumilum</name>
    <dbReference type="NCBI Taxonomy" id="1766165"/>
    <lineage>
        <taxon>Bacteria</taxon>
        <taxon>Pseudomonadati</taxon>
        <taxon>Pseudomonadota</taxon>
        <taxon>Alphaproteobacteria</taxon>
        <taxon>Rhodospirillales</taxon>
        <taxon>Rhodospirillaceae</taxon>
        <taxon>Marinibaculum</taxon>
    </lineage>
</organism>
<feature type="region of interest" description="Disordered" evidence="1">
    <location>
        <begin position="1"/>
        <end position="26"/>
    </location>
</feature>
<dbReference type="InterPro" id="IPR029069">
    <property type="entry name" value="HotDog_dom_sf"/>
</dbReference>
<keyword evidence="4" id="KW-1185">Reference proteome</keyword>
<evidence type="ECO:0000256" key="1">
    <source>
        <dbReference type="SAM" id="MobiDB-lite"/>
    </source>
</evidence>
<evidence type="ECO:0000259" key="2">
    <source>
        <dbReference type="Pfam" id="PF01575"/>
    </source>
</evidence>
<dbReference type="RefSeq" id="WP_379906991.1">
    <property type="nucleotide sequence ID" value="NZ_JBHRTR010000054.1"/>
</dbReference>
<feature type="compositionally biased region" description="Gly residues" evidence="1">
    <location>
        <begin position="1"/>
        <end position="12"/>
    </location>
</feature>
<dbReference type="SUPFAM" id="SSF54637">
    <property type="entry name" value="Thioesterase/thiol ester dehydrase-isomerase"/>
    <property type="match status" value="1"/>
</dbReference>
<accession>A0ABV7LAF0</accession>
<reference evidence="4" key="1">
    <citation type="journal article" date="2019" name="Int. J. Syst. Evol. Microbiol.">
        <title>The Global Catalogue of Microorganisms (GCM) 10K type strain sequencing project: providing services to taxonomists for standard genome sequencing and annotation.</title>
        <authorList>
            <consortium name="The Broad Institute Genomics Platform"/>
            <consortium name="The Broad Institute Genome Sequencing Center for Infectious Disease"/>
            <person name="Wu L."/>
            <person name="Ma J."/>
        </authorList>
    </citation>
    <scope>NUCLEOTIDE SEQUENCE [LARGE SCALE GENOMIC DNA]</scope>
    <source>
        <strain evidence="4">KCTC 42964</strain>
    </source>
</reference>
<dbReference type="CDD" id="cd03441">
    <property type="entry name" value="R_hydratase_like"/>
    <property type="match status" value="1"/>
</dbReference>
<feature type="domain" description="MaoC-like" evidence="2">
    <location>
        <begin position="42"/>
        <end position="151"/>
    </location>
</feature>
<sequence>MGDPGGEGADGDGGGERPAPDFDPAAHAGGAGRWFEDFEIGERFPIPSRTLTAAHFSAFQAASGDNHPIHYDVAYCRARGHRDLLAHGYQVVILGAAGAGRFPFEVGDALVAFLSQDSRFLAPVYAGDTLYPMLELVEKVPRRTTGTVTLALTIRNQDGTLCLEGRQSYLVRRRPAAVG</sequence>
<name>A0ABV7LAF0_9PROT</name>
<dbReference type="PANTHER" id="PTHR43664">
    <property type="entry name" value="MONOAMINE OXIDASE-RELATED"/>
    <property type="match status" value="1"/>
</dbReference>
<protein>
    <submittedName>
        <fullName evidence="3">MaoC family dehydratase</fullName>
    </submittedName>
</protein>
<gene>
    <name evidence="3" type="ORF">ACFOGJ_29905</name>
</gene>
<dbReference type="Gene3D" id="3.10.129.10">
    <property type="entry name" value="Hotdog Thioesterase"/>
    <property type="match status" value="1"/>
</dbReference>
<dbReference type="EMBL" id="JBHRTR010000054">
    <property type="protein sequence ID" value="MFC3231500.1"/>
    <property type="molecule type" value="Genomic_DNA"/>
</dbReference>
<comment type="caution">
    <text evidence="3">The sequence shown here is derived from an EMBL/GenBank/DDBJ whole genome shotgun (WGS) entry which is preliminary data.</text>
</comment>
<proteinExistence type="predicted"/>
<dbReference type="InterPro" id="IPR002539">
    <property type="entry name" value="MaoC-like_dom"/>
</dbReference>
<evidence type="ECO:0000313" key="3">
    <source>
        <dbReference type="EMBL" id="MFC3231500.1"/>
    </source>
</evidence>
<dbReference type="Pfam" id="PF01575">
    <property type="entry name" value="MaoC_dehydratas"/>
    <property type="match status" value="1"/>
</dbReference>
<evidence type="ECO:0000313" key="4">
    <source>
        <dbReference type="Proteomes" id="UP001595528"/>
    </source>
</evidence>